<organism evidence="1 2">
    <name type="scientific">Prauserella muralis</name>
    <dbReference type="NCBI Taxonomy" id="588067"/>
    <lineage>
        <taxon>Bacteria</taxon>
        <taxon>Bacillati</taxon>
        <taxon>Actinomycetota</taxon>
        <taxon>Actinomycetes</taxon>
        <taxon>Pseudonocardiales</taxon>
        <taxon>Pseudonocardiaceae</taxon>
        <taxon>Prauserella</taxon>
    </lineage>
</organism>
<dbReference type="RefSeq" id="WP_112281446.1">
    <property type="nucleotide sequence ID" value="NZ_MASW01000002.1"/>
</dbReference>
<comment type="caution">
    <text evidence="1">The sequence shown here is derived from an EMBL/GenBank/DDBJ whole genome shotgun (WGS) entry which is preliminary data.</text>
</comment>
<gene>
    <name evidence="1" type="ORF">BAY60_13520</name>
</gene>
<name>A0A2V4B0B2_9PSEU</name>
<dbReference type="Proteomes" id="UP000249915">
    <property type="component" value="Unassembled WGS sequence"/>
</dbReference>
<protein>
    <submittedName>
        <fullName evidence="1">Uncharacterized protein</fullName>
    </submittedName>
</protein>
<keyword evidence="2" id="KW-1185">Reference proteome</keyword>
<sequence length="140" mass="14708">MTDPQPSPHSHTAPPEQPTKAPRFGGLAWAALICGIVGVVGSPIIIFNNITAIAAGVGLVLGIIALFGTKKVLAIIGVVVCIAGIVITVLVQQAAVNELDEELRYQQECVDPDVLVEEGMSDWCLEQIGDAIKELEENGP</sequence>
<accession>A0A2V4B0B2</accession>
<evidence type="ECO:0000313" key="2">
    <source>
        <dbReference type="Proteomes" id="UP000249915"/>
    </source>
</evidence>
<evidence type="ECO:0000313" key="1">
    <source>
        <dbReference type="EMBL" id="PXY27447.1"/>
    </source>
</evidence>
<reference evidence="1 2" key="1">
    <citation type="submission" date="2016-07" db="EMBL/GenBank/DDBJ databases">
        <title>Draft genome sequence of Prauserella muralis DSM 45305, isolated from a mould-covered wall in an indoor environment.</title>
        <authorList>
            <person name="Ruckert C."/>
            <person name="Albersmeier A."/>
            <person name="Jiang C.-L."/>
            <person name="Jiang Y."/>
            <person name="Kalinowski J."/>
            <person name="Schneider O."/>
            <person name="Winkler A."/>
            <person name="Zotchev S.B."/>
        </authorList>
    </citation>
    <scope>NUCLEOTIDE SEQUENCE [LARGE SCALE GENOMIC DNA]</scope>
    <source>
        <strain evidence="1 2">DSM 45305</strain>
    </source>
</reference>
<proteinExistence type="predicted"/>
<dbReference type="EMBL" id="MASW01000002">
    <property type="protein sequence ID" value="PXY27447.1"/>
    <property type="molecule type" value="Genomic_DNA"/>
</dbReference>
<dbReference type="AlphaFoldDB" id="A0A2V4B0B2"/>